<evidence type="ECO:0000259" key="1">
    <source>
        <dbReference type="PROSITE" id="PS50041"/>
    </source>
</evidence>
<proteinExistence type="predicted"/>
<reference evidence="2" key="1">
    <citation type="journal article" date="2013" name="Genetics">
        <title>The draft genome and transcriptome of Panagrellus redivivus are shaped by the harsh demands of a free-living lifestyle.</title>
        <authorList>
            <person name="Srinivasan J."/>
            <person name="Dillman A.R."/>
            <person name="Macchietto M.G."/>
            <person name="Heikkinen L."/>
            <person name="Lakso M."/>
            <person name="Fracchia K.M."/>
            <person name="Antoshechkin I."/>
            <person name="Mortazavi A."/>
            <person name="Wong G."/>
            <person name="Sternberg P.W."/>
        </authorList>
    </citation>
    <scope>NUCLEOTIDE SEQUENCE [LARGE SCALE GENOMIC DNA]</scope>
    <source>
        <strain evidence="2">MT8872</strain>
    </source>
</reference>
<accession>A0A7E4ZTE7</accession>
<protein>
    <submittedName>
        <fullName evidence="3">C-type lectin domain-containing protein</fullName>
    </submittedName>
</protein>
<evidence type="ECO:0000313" key="2">
    <source>
        <dbReference type="Proteomes" id="UP000492821"/>
    </source>
</evidence>
<dbReference type="InterPro" id="IPR016186">
    <property type="entry name" value="C-type_lectin-like/link_sf"/>
</dbReference>
<dbReference type="Gene3D" id="3.10.100.10">
    <property type="entry name" value="Mannose-Binding Protein A, subunit A"/>
    <property type="match status" value="1"/>
</dbReference>
<evidence type="ECO:0000313" key="3">
    <source>
        <dbReference type="WBParaSite" id="Pan_g16393.t1"/>
    </source>
</evidence>
<dbReference type="WBParaSite" id="Pan_g16393.t1">
    <property type="protein sequence ID" value="Pan_g16393.t1"/>
    <property type="gene ID" value="Pan_g16393"/>
</dbReference>
<reference evidence="3" key="2">
    <citation type="submission" date="2020-10" db="UniProtKB">
        <authorList>
            <consortium name="WormBaseParasite"/>
        </authorList>
    </citation>
    <scope>IDENTIFICATION</scope>
</reference>
<dbReference type="SUPFAM" id="SSF56436">
    <property type="entry name" value="C-type lectin-like"/>
    <property type="match status" value="1"/>
</dbReference>
<keyword evidence="2" id="KW-1185">Reference proteome</keyword>
<feature type="domain" description="C-type lectin" evidence="1">
    <location>
        <begin position="20"/>
        <end position="159"/>
    </location>
</feature>
<dbReference type="AlphaFoldDB" id="A0A7E4ZTE7"/>
<dbReference type="Pfam" id="PF00059">
    <property type="entry name" value="Lectin_C"/>
    <property type="match status" value="1"/>
</dbReference>
<dbReference type="Proteomes" id="UP000492821">
    <property type="component" value="Unassembled WGS sequence"/>
</dbReference>
<dbReference type="PROSITE" id="PS50041">
    <property type="entry name" value="C_TYPE_LECTIN_2"/>
    <property type="match status" value="1"/>
</dbReference>
<organism evidence="2 3">
    <name type="scientific">Panagrellus redivivus</name>
    <name type="common">Microworm</name>
    <dbReference type="NCBI Taxonomy" id="6233"/>
    <lineage>
        <taxon>Eukaryota</taxon>
        <taxon>Metazoa</taxon>
        <taxon>Ecdysozoa</taxon>
        <taxon>Nematoda</taxon>
        <taxon>Chromadorea</taxon>
        <taxon>Rhabditida</taxon>
        <taxon>Tylenchina</taxon>
        <taxon>Panagrolaimomorpha</taxon>
        <taxon>Panagrolaimoidea</taxon>
        <taxon>Panagrolaimidae</taxon>
        <taxon>Panagrellus</taxon>
    </lineage>
</organism>
<dbReference type="InterPro" id="IPR001304">
    <property type="entry name" value="C-type_lectin-like"/>
</dbReference>
<dbReference type="SMART" id="SM00034">
    <property type="entry name" value="CLECT"/>
    <property type="match status" value="1"/>
</dbReference>
<sequence>MGDIPGDIPRVKSPGISPSHPWYCYKRFDIPAESRTFKKAIEDDFCKNITPGSHLASVHCVEEHYFIQSFKEHTHIGLHIPEKLAYNAENFKWTDGTPVDFVGWNRFSDLGKENRQEPVLSKGPQKDDLSERAVRVKSSRGTSGWSVNGEHAFEAGICKKEAKQYL</sequence>
<dbReference type="InterPro" id="IPR016187">
    <property type="entry name" value="CTDL_fold"/>
</dbReference>
<name>A0A7E4ZTE7_PANRE</name>